<keyword evidence="6" id="KW-1185">Reference proteome</keyword>
<feature type="region of interest" description="Disordered" evidence="2">
    <location>
        <begin position="631"/>
        <end position="662"/>
    </location>
</feature>
<reference evidence="6" key="1">
    <citation type="journal article" date="2010" name="Nature">
        <title>The Amphimedon queenslandica genome and the evolution of animal complexity.</title>
        <authorList>
            <person name="Srivastava M."/>
            <person name="Simakov O."/>
            <person name="Chapman J."/>
            <person name="Fahey B."/>
            <person name="Gauthier M.E."/>
            <person name="Mitros T."/>
            <person name="Richards G.S."/>
            <person name="Conaco C."/>
            <person name="Dacre M."/>
            <person name="Hellsten U."/>
            <person name="Larroux C."/>
            <person name="Putnam N.H."/>
            <person name="Stanke M."/>
            <person name="Adamska M."/>
            <person name="Darling A."/>
            <person name="Degnan S.M."/>
            <person name="Oakley T.H."/>
            <person name="Plachetzki D.C."/>
            <person name="Zhai Y."/>
            <person name="Adamski M."/>
            <person name="Calcino A."/>
            <person name="Cummins S.F."/>
            <person name="Goodstein D.M."/>
            <person name="Harris C."/>
            <person name="Jackson D.J."/>
            <person name="Leys S.P."/>
            <person name="Shu S."/>
            <person name="Woodcroft B.J."/>
            <person name="Vervoort M."/>
            <person name="Kosik K.S."/>
            <person name="Manning G."/>
            <person name="Degnan B.M."/>
            <person name="Rokhsar D.S."/>
        </authorList>
    </citation>
    <scope>NUCLEOTIDE SEQUENCE [LARGE SCALE GENOMIC DNA]</scope>
</reference>
<dbReference type="Pfam" id="PF25023">
    <property type="entry name" value="TEN_YD-shell"/>
    <property type="match status" value="1"/>
</dbReference>
<organism evidence="5">
    <name type="scientific">Amphimedon queenslandica</name>
    <name type="common">Sponge</name>
    <dbReference type="NCBI Taxonomy" id="400682"/>
    <lineage>
        <taxon>Eukaryota</taxon>
        <taxon>Metazoa</taxon>
        <taxon>Porifera</taxon>
        <taxon>Demospongiae</taxon>
        <taxon>Heteroscleromorpha</taxon>
        <taxon>Haplosclerida</taxon>
        <taxon>Niphatidae</taxon>
        <taxon>Amphimedon</taxon>
    </lineage>
</organism>
<dbReference type="InterPro" id="IPR056823">
    <property type="entry name" value="TEN-like_YD-shell"/>
</dbReference>
<evidence type="ECO:0000256" key="2">
    <source>
        <dbReference type="SAM" id="MobiDB-lite"/>
    </source>
</evidence>
<dbReference type="Proteomes" id="UP000007879">
    <property type="component" value="Unassembled WGS sequence"/>
</dbReference>
<evidence type="ECO:0000313" key="6">
    <source>
        <dbReference type="Proteomes" id="UP000007879"/>
    </source>
</evidence>
<feature type="compositionally biased region" description="Basic and acidic residues" evidence="2">
    <location>
        <begin position="632"/>
        <end position="643"/>
    </location>
</feature>
<dbReference type="NCBIfam" id="TIGR03696">
    <property type="entry name" value="Rhs_assc_core"/>
    <property type="match status" value="1"/>
</dbReference>
<evidence type="ECO:0000256" key="1">
    <source>
        <dbReference type="ARBA" id="ARBA00022737"/>
    </source>
</evidence>
<feature type="transmembrane region" description="Helical" evidence="3">
    <location>
        <begin position="1418"/>
        <end position="1440"/>
    </location>
</feature>
<feature type="domain" description="Teneurin-like YD-shell" evidence="4">
    <location>
        <begin position="1028"/>
        <end position="1217"/>
    </location>
</feature>
<evidence type="ECO:0000259" key="4">
    <source>
        <dbReference type="Pfam" id="PF25023"/>
    </source>
</evidence>
<reference evidence="5" key="2">
    <citation type="submission" date="2017-05" db="UniProtKB">
        <authorList>
            <consortium name="EnsemblMetazoa"/>
        </authorList>
    </citation>
    <scope>IDENTIFICATION</scope>
</reference>
<keyword evidence="3" id="KW-1133">Transmembrane helix</keyword>
<protein>
    <recommendedName>
        <fullName evidence="4">Teneurin-like YD-shell domain-containing protein</fullName>
    </recommendedName>
</protein>
<name>A0A1X7UZC8_AMPQE</name>
<keyword evidence="3" id="KW-0472">Membrane</keyword>
<dbReference type="InterPro" id="IPR050708">
    <property type="entry name" value="T6SS_VgrG/RHS"/>
</dbReference>
<keyword evidence="3" id="KW-0812">Transmembrane</keyword>
<dbReference type="STRING" id="400682.A0A1X7UZC8"/>
<dbReference type="EnsemblMetazoa" id="XM_011405309.1">
    <property type="protein sequence ID" value="XP_011403611.1"/>
    <property type="gene ID" value="LOC105312565"/>
</dbReference>
<accession>A0A1X7UZC8</accession>
<dbReference type="Gene3D" id="2.180.10.10">
    <property type="entry name" value="RHS repeat-associated core"/>
    <property type="match status" value="2"/>
</dbReference>
<dbReference type="InterPro" id="IPR022385">
    <property type="entry name" value="Rhs_assc_core"/>
</dbReference>
<keyword evidence="1" id="KW-0677">Repeat</keyword>
<dbReference type="eggNOG" id="ENOG502QWB4">
    <property type="taxonomic scope" value="Eukaryota"/>
</dbReference>
<dbReference type="KEGG" id="aqu:105312565"/>
<gene>
    <name evidence="5" type="primary">105312565</name>
</gene>
<dbReference type="PANTHER" id="PTHR32305">
    <property type="match status" value="1"/>
</dbReference>
<evidence type="ECO:0000313" key="5">
    <source>
        <dbReference type="EnsemblMetazoa" id="Aqu2.1.33335_001"/>
    </source>
</evidence>
<evidence type="ECO:0000256" key="3">
    <source>
        <dbReference type="SAM" id="Phobius"/>
    </source>
</evidence>
<sequence>MFSQAYNNANCLLGKPDPQTGTFSMVQDFGSLEANSGLGPSYKFSMGFSTLGTLNGGNRTGMGCGFGLKCGSYSASSGTLTLNGGDSYKVLFAGTGKWVLSHKAQDITVESNGIDEAYIYHKNGDVEFFKSDFDTGNTDMYLSRYTKADGRYLEFSYMYYTSYYRLTGVRDSDNELAAITYDSDNLTKVTVYPSSSTEKQEYTLNFNADGTLWALETPTGTINIEYKPIQEYKSHLFMYPISKITYPTGAIEEAEYIDNGLALPPDAQIGFMPALSSHTKTLASNQPAITTSYTYDPNDYNYWGSLSGMSWTDNYDGLFSLDWAYRYTSTATCGSKKTVTTYNKFHQTVETVETNGNDNVTKTTTYGYYCDENVPLDDQETRYEIQKSKTMVIQDATGAQRTFTQTTDYDDYGNLLCQTEPNGTSTVYEYYDAGGEDGCPATPKGLVGFKKSETLKPNDGTAGKTKTYRYKLIPAVDGNTSRCIVTDTMSCNGNTFVVAYFDSSNPKAQCQPKSQTITIGGKASTKQFEYTFDANGYTIKETMTGYDGNSYSNSSTLALFSGKTLQEVDRVGLVTNYTYGSDGRVSKIVTSASTDYESYTDYTYTQKPNGSIGTLVTQKTSTGQVTNIYYNGDDKELSTEKQDSSGNMRKSSDTSYDDQGREVTETNYDYTISDQGIESTYTDSVTKVYGYWGEIVEEQHNGGATGIDRYTFDPVNLQRKHEVLTSSKGSSVSGPVLTTYDLFGNEVQIDVLTLSGGVYSTTKKTYDGFGLLSSITTPMSATASTKYDVYERPIEATHFDGTVISMEYPDFTIKRLMSSVKLASSGYVLGQHEYDSLLRLTSRTVGDVKTKFSYEGAYSKPSQLVNGLGQTVLFDYIPELGLQTAKEATFSKEVAIGDFGNSSKVSEKTFTYAKSSTPEGFLGRLVSASSPGTGHTNKYTSQGFVKSSTQTVGSLTKTVTNSKVTFKGKPLNYSFDNRSLTVSYDKFGRTVTETDGEFTVDTGYDGVNRVASLTVKKSGSVASKTVMTYDDYSREASRTITSGGKTIVISQEYDLESKVTKRKTTIDSSSTLTEDFTYDVKKRLSTYTATTSDSALLPRNEHDQAFKSQSFTYDELNNIKTLITKFPNGDSDTATYTYDSSKRFQLKQVSHSLIKGRNAYPGKVAFTYDAAGNVLTVGDTSFTYTISGRMRSKGSTTYTYDAFDRLVQSGDTAQFYYGLKVIQEVTSSTVNDFILHGKTVVAQVSGGKTKIFGHNSQSSIVSVTEGSTTAATTYGPFGTGNNGARVGFNGELKDISDPNLYPLGNGTRNFMPGFGRFSSSDTLYMTTSEINPYAYCNADPVNASDPSGHSLGWNIFGLISGIVGLIMAIFTGGSSIVVAMGIIGGISAITSASLGFAADAEAAKGNDDLAATLGNVSFGIGMLGFILSLGATAGSVGKVAKVRSIFKSSKLKGKNFLKFMDDNDAISFKTSHSIRFRPKSGSGNITNYRELKVGPDGVFRGKKYPSFKTRAGGKFKTTQAPIVKADLFTSSGNLRSLPSLLFKTGSHFDIVHFTWQNVPGTAYSLYSFFAPSSSDEEPTPSSDVSVEAALISAHGIPTNSKSFYDDSSDEEEDKD</sequence>
<dbReference type="EnsemblMetazoa" id="Aqu2.1.33335_001">
    <property type="protein sequence ID" value="Aqu2.1.33335_001"/>
    <property type="gene ID" value="Aqu2.1.33335"/>
</dbReference>
<feature type="transmembrane region" description="Helical" evidence="3">
    <location>
        <begin position="1351"/>
        <end position="1370"/>
    </location>
</feature>
<dbReference type="OrthoDB" id="442731at2759"/>
<dbReference type="PANTHER" id="PTHR32305:SF15">
    <property type="entry name" value="PROTEIN RHSA-RELATED"/>
    <property type="match status" value="1"/>
</dbReference>
<feature type="transmembrane region" description="Helical" evidence="3">
    <location>
        <begin position="1377"/>
        <end position="1398"/>
    </location>
</feature>
<proteinExistence type="predicted"/>
<dbReference type="InParanoid" id="A0A1X7UZC8"/>